<protein>
    <submittedName>
        <fullName evidence="3">Glycosyltransferase family 4 protein</fullName>
    </submittedName>
</protein>
<gene>
    <name evidence="3" type="ORF">M1B72_03420</name>
</gene>
<dbReference type="PANTHER" id="PTHR12526">
    <property type="entry name" value="GLYCOSYLTRANSFERASE"/>
    <property type="match status" value="1"/>
</dbReference>
<dbReference type="InterPro" id="IPR028098">
    <property type="entry name" value="Glyco_trans_4-like_N"/>
</dbReference>
<feature type="domain" description="Glycosyl transferase family 1" evidence="1">
    <location>
        <begin position="218"/>
        <end position="385"/>
    </location>
</feature>
<dbReference type="InterPro" id="IPR001296">
    <property type="entry name" value="Glyco_trans_1"/>
</dbReference>
<dbReference type="RefSeq" id="WP_183350674.1">
    <property type="nucleotide sequence ID" value="NZ_BLXY01000016.1"/>
</dbReference>
<accession>A0ABY4LFN2</accession>
<evidence type="ECO:0000259" key="1">
    <source>
        <dbReference type="Pfam" id="PF00534"/>
    </source>
</evidence>
<feature type="domain" description="Glycosyltransferase subfamily 4-like N-terminal" evidence="2">
    <location>
        <begin position="13"/>
        <end position="205"/>
    </location>
</feature>
<dbReference type="SUPFAM" id="SSF53756">
    <property type="entry name" value="UDP-Glycosyltransferase/glycogen phosphorylase"/>
    <property type="match status" value="1"/>
</dbReference>
<dbReference type="Proteomes" id="UP000831485">
    <property type="component" value="Chromosome"/>
</dbReference>
<proteinExistence type="predicted"/>
<organism evidence="3 4">
    <name type="scientific">Geomonas paludis</name>
    <dbReference type="NCBI Taxonomy" id="2740185"/>
    <lineage>
        <taxon>Bacteria</taxon>
        <taxon>Pseudomonadati</taxon>
        <taxon>Thermodesulfobacteriota</taxon>
        <taxon>Desulfuromonadia</taxon>
        <taxon>Geobacterales</taxon>
        <taxon>Geobacteraceae</taxon>
        <taxon>Geomonas</taxon>
    </lineage>
</organism>
<dbReference type="PANTHER" id="PTHR12526:SF630">
    <property type="entry name" value="GLYCOSYLTRANSFERASE"/>
    <property type="match status" value="1"/>
</dbReference>
<dbReference type="EMBL" id="CP096574">
    <property type="protein sequence ID" value="UPU36774.1"/>
    <property type="molecule type" value="Genomic_DNA"/>
</dbReference>
<dbReference type="CDD" id="cd03801">
    <property type="entry name" value="GT4_PimA-like"/>
    <property type="match status" value="1"/>
</dbReference>
<evidence type="ECO:0000313" key="3">
    <source>
        <dbReference type="EMBL" id="UPU36774.1"/>
    </source>
</evidence>
<evidence type="ECO:0000313" key="4">
    <source>
        <dbReference type="Proteomes" id="UP000831485"/>
    </source>
</evidence>
<reference evidence="3" key="1">
    <citation type="submission" date="2022-04" db="EMBL/GenBank/DDBJ databases">
        <authorList>
            <person name="Liu G."/>
        </authorList>
    </citation>
    <scope>NUCLEOTIDE SEQUENCE</scope>
    <source>
        <strain evidence="3">RG22</strain>
    </source>
</reference>
<sequence>MKIMLYTETYNRGGIDTFIATLINHWPEAGDEFVLVCNEDYPGLAVIRQRLQRPCKVVTHRIPTYARWAEKTRGNKILDTFRVCSSPLSRYLFIASATRRLKEILLRENCDRLMVVNGGYPGADTCRAAGIAWGLYSGKPQSIQNFHNLGTAASRCARLQEDRVDALLARHTKAFVTVSRAAAESLSVRPQIYADRSKVRFVYNGLDFAGDQAPGLDIRGELGLAPDTPLCLMLGTYEARKGHSFLLRAFKKTLQRVPQARFLICGHGSAEEIDAVKGMVQELDITGNVHVLDFRSDAMQILQQANLLLVGSQEFESFGLTCVEAMAKRVPVLATRVGGLPEVVQDGDGGFTFEKDDVDGYAGQMVQLLLDKELYAEQGRKGYERYRRLFTAQRMTEEYAKLIR</sequence>
<keyword evidence="4" id="KW-1185">Reference proteome</keyword>
<dbReference type="Pfam" id="PF00534">
    <property type="entry name" value="Glycos_transf_1"/>
    <property type="match status" value="1"/>
</dbReference>
<evidence type="ECO:0000259" key="2">
    <source>
        <dbReference type="Pfam" id="PF13579"/>
    </source>
</evidence>
<dbReference type="Pfam" id="PF13579">
    <property type="entry name" value="Glyco_trans_4_4"/>
    <property type="match status" value="1"/>
</dbReference>
<dbReference type="Gene3D" id="3.40.50.2000">
    <property type="entry name" value="Glycogen Phosphorylase B"/>
    <property type="match status" value="2"/>
</dbReference>
<name>A0ABY4LFN2_9BACT</name>